<evidence type="ECO:0000313" key="3">
    <source>
        <dbReference type="Proteomes" id="UP000281549"/>
    </source>
</evidence>
<name>A0A4P9YEY5_ROZAC</name>
<dbReference type="InterPro" id="IPR027417">
    <property type="entry name" value="P-loop_NTPase"/>
</dbReference>
<protein>
    <submittedName>
        <fullName evidence="2">DUF1703-domain-containing protein</fullName>
    </submittedName>
</protein>
<evidence type="ECO:0000313" key="2">
    <source>
        <dbReference type="EMBL" id="RKP17482.1"/>
    </source>
</evidence>
<dbReference type="PANTHER" id="PTHR34825:SF1">
    <property type="entry name" value="AAA-ATPASE-LIKE DOMAIN-CONTAINING PROTEIN"/>
    <property type="match status" value="1"/>
</dbReference>
<dbReference type="Pfam" id="PF09820">
    <property type="entry name" value="AAA-ATPase_like"/>
    <property type="match status" value="1"/>
</dbReference>
<gene>
    <name evidence="2" type="ORF">ROZALSC1DRAFT_30713</name>
</gene>
<dbReference type="EMBL" id="ML005819">
    <property type="protein sequence ID" value="RKP17482.1"/>
    <property type="molecule type" value="Genomic_DNA"/>
</dbReference>
<evidence type="ECO:0000259" key="1">
    <source>
        <dbReference type="Pfam" id="PF09820"/>
    </source>
</evidence>
<reference evidence="3" key="1">
    <citation type="journal article" date="2018" name="Nat. Microbiol.">
        <title>Leveraging single-cell genomics to expand the fungal tree of life.</title>
        <authorList>
            <person name="Ahrendt S.R."/>
            <person name="Quandt C.A."/>
            <person name="Ciobanu D."/>
            <person name="Clum A."/>
            <person name="Salamov A."/>
            <person name="Andreopoulos B."/>
            <person name="Cheng J.F."/>
            <person name="Woyke T."/>
            <person name="Pelin A."/>
            <person name="Henrissat B."/>
            <person name="Reynolds N.K."/>
            <person name="Benny G.L."/>
            <person name="Smith M.E."/>
            <person name="James T.Y."/>
            <person name="Grigoriev I.V."/>
        </authorList>
    </citation>
    <scope>NUCLEOTIDE SEQUENCE [LARGE SCALE GENOMIC DNA]</scope>
    <source>
        <strain evidence="3">CSF55</strain>
    </source>
</reference>
<dbReference type="SUPFAM" id="SSF52540">
    <property type="entry name" value="P-loop containing nucleoside triphosphate hydrolases"/>
    <property type="match status" value="1"/>
</dbReference>
<feature type="domain" description="AAA-ATPase-like" evidence="1">
    <location>
        <begin position="9"/>
        <end position="221"/>
    </location>
</feature>
<dbReference type="Proteomes" id="UP000281549">
    <property type="component" value="Unassembled WGS sequence"/>
</dbReference>
<organism evidence="2 3">
    <name type="scientific">Rozella allomycis (strain CSF55)</name>
    <dbReference type="NCBI Taxonomy" id="988480"/>
    <lineage>
        <taxon>Eukaryota</taxon>
        <taxon>Fungi</taxon>
        <taxon>Fungi incertae sedis</taxon>
        <taxon>Cryptomycota</taxon>
        <taxon>Cryptomycota incertae sedis</taxon>
        <taxon>Rozella</taxon>
    </lineage>
</organism>
<proteinExistence type="predicted"/>
<accession>A0A4P9YEY5</accession>
<dbReference type="PANTHER" id="PTHR34825">
    <property type="entry name" value="CONSERVED PROTEIN, WITH A WEAK D-GALACTARATE DEHYDRATASE/ALTRONATE HYDROLASE DOMAIN"/>
    <property type="match status" value="1"/>
</dbReference>
<sequence>MKPVLADSSSFEQYRKSEALFVDKSLFIEEFINNGCEVDVILRPRGFGKSLNLSMLKSFFRIGNDPSLFKDLKINEKKELMEKYCGTYPVVHLDLKDVVGSTWESTLTKLWQAVQRMAEEHRDVIDQTYHGKDMYLRDDLKSDPPRRCLSNLINILRKYYKQRVIVLIDEYDAPLENAHREGFFEQAIDFFWSFFSAALKGNDSLEKACVMGMFEIRKDGIMMSQFDNFVVHSYSNMRYSSCFGFTLEEVRQLGLDEGDVEKAMNLYDGYYFRDSKVSNPYSIMTWLKNGKKYESYWVGTTRPFLVEFIEGLHQFIPMEIYTLLLDRNGLEITLEHTQTDFYHSDWKLCEVINYLVLTGYLTYRRNEKMLMIPNKELRDHWTHEVLPSMNNTAKSTYGDHVSKVFNQDPFDETALKVLMRQILVNSFAHDLILIEWRNRESHEKIRIPVAAYHCLFFGIFHACIHDGQNVIVESRMEDIEGRCNVRITFPHTKKVFIMEFSVCEDNRNFDHECDAAFNQIQDNEYYRDLNGYTVHLISVTCYMKRLSLKQATINA</sequence>
<dbReference type="AlphaFoldDB" id="A0A4P9YEY5"/>
<dbReference type="InterPro" id="IPR018631">
    <property type="entry name" value="AAA-ATPase-like_dom"/>
</dbReference>